<reference evidence="2" key="1">
    <citation type="journal article" date="2017" name="Cell">
        <title>Insights into land plant evolution garnered from the Marchantia polymorpha genome.</title>
        <authorList>
            <person name="Bowman J.L."/>
            <person name="Kohchi T."/>
            <person name="Yamato K.T."/>
            <person name="Jenkins J."/>
            <person name="Shu S."/>
            <person name="Ishizaki K."/>
            <person name="Yamaoka S."/>
            <person name="Nishihama R."/>
            <person name="Nakamura Y."/>
            <person name="Berger F."/>
            <person name="Adam C."/>
            <person name="Aki S.S."/>
            <person name="Althoff F."/>
            <person name="Araki T."/>
            <person name="Arteaga-Vazquez M.A."/>
            <person name="Balasubrmanian S."/>
            <person name="Barry K."/>
            <person name="Bauer D."/>
            <person name="Boehm C.R."/>
            <person name="Briginshaw L."/>
            <person name="Caballero-Perez J."/>
            <person name="Catarino B."/>
            <person name="Chen F."/>
            <person name="Chiyoda S."/>
            <person name="Chovatia M."/>
            <person name="Davies K.M."/>
            <person name="Delmans M."/>
            <person name="Demura T."/>
            <person name="Dierschke T."/>
            <person name="Dolan L."/>
            <person name="Dorantes-Acosta A.E."/>
            <person name="Eklund D.M."/>
            <person name="Florent S.N."/>
            <person name="Flores-Sandoval E."/>
            <person name="Fujiyama A."/>
            <person name="Fukuzawa H."/>
            <person name="Galik B."/>
            <person name="Grimanelli D."/>
            <person name="Grimwood J."/>
            <person name="Grossniklaus U."/>
            <person name="Hamada T."/>
            <person name="Haseloff J."/>
            <person name="Hetherington A.J."/>
            <person name="Higo A."/>
            <person name="Hirakawa Y."/>
            <person name="Hundley H.N."/>
            <person name="Ikeda Y."/>
            <person name="Inoue K."/>
            <person name="Inoue S.I."/>
            <person name="Ishida S."/>
            <person name="Jia Q."/>
            <person name="Kakita M."/>
            <person name="Kanazawa T."/>
            <person name="Kawai Y."/>
            <person name="Kawashima T."/>
            <person name="Kennedy M."/>
            <person name="Kinose K."/>
            <person name="Kinoshita T."/>
            <person name="Kohara Y."/>
            <person name="Koide E."/>
            <person name="Komatsu K."/>
            <person name="Kopischke S."/>
            <person name="Kubo M."/>
            <person name="Kyozuka J."/>
            <person name="Lagercrantz U."/>
            <person name="Lin S.S."/>
            <person name="Lindquist E."/>
            <person name="Lipzen A.M."/>
            <person name="Lu C.W."/>
            <person name="De Luna E."/>
            <person name="Martienssen R.A."/>
            <person name="Minamino N."/>
            <person name="Mizutani M."/>
            <person name="Mizutani M."/>
            <person name="Mochizuki N."/>
            <person name="Monte I."/>
            <person name="Mosher R."/>
            <person name="Nagasaki H."/>
            <person name="Nakagami H."/>
            <person name="Naramoto S."/>
            <person name="Nishitani K."/>
            <person name="Ohtani M."/>
            <person name="Okamoto T."/>
            <person name="Okumura M."/>
            <person name="Phillips J."/>
            <person name="Pollak B."/>
            <person name="Reinders A."/>
            <person name="Rovekamp M."/>
            <person name="Sano R."/>
            <person name="Sawa S."/>
            <person name="Schmid M.W."/>
            <person name="Shirakawa M."/>
            <person name="Solano R."/>
            <person name="Spunde A."/>
            <person name="Suetsugu N."/>
            <person name="Sugano S."/>
            <person name="Sugiyama A."/>
            <person name="Sun R."/>
            <person name="Suzuki Y."/>
            <person name="Takenaka M."/>
            <person name="Takezawa D."/>
            <person name="Tomogane H."/>
            <person name="Tsuzuki M."/>
            <person name="Ueda T."/>
            <person name="Umeda M."/>
            <person name="Ward J.M."/>
            <person name="Watanabe Y."/>
            <person name="Yazaki K."/>
            <person name="Yokoyama R."/>
            <person name="Yoshitake Y."/>
            <person name="Yotsui I."/>
            <person name="Zachgo S."/>
            <person name="Schmutz J."/>
        </authorList>
    </citation>
    <scope>NUCLEOTIDE SEQUENCE [LARGE SCALE GENOMIC DNA]</scope>
    <source>
        <strain evidence="2">Tak-1</strain>
    </source>
</reference>
<name>A0A2R6XCB1_MARPO</name>
<dbReference type="Gramene" id="Mp3g23610.1">
    <property type="protein sequence ID" value="Mp3g23610.1.cds1"/>
    <property type="gene ID" value="Mp3g23610"/>
</dbReference>
<evidence type="ECO:0000313" key="2">
    <source>
        <dbReference type="Proteomes" id="UP000244005"/>
    </source>
</evidence>
<protein>
    <submittedName>
        <fullName evidence="1">Uncharacterized protein</fullName>
    </submittedName>
</protein>
<proteinExistence type="predicted"/>
<gene>
    <name evidence="1" type="ORF">MARPO_0024s0137</name>
</gene>
<dbReference type="AlphaFoldDB" id="A0A2R6XCB1"/>
<evidence type="ECO:0000313" key="1">
    <source>
        <dbReference type="EMBL" id="PTQ43649.1"/>
    </source>
</evidence>
<dbReference type="EMBL" id="KZ772696">
    <property type="protein sequence ID" value="PTQ43649.1"/>
    <property type="molecule type" value="Genomic_DNA"/>
</dbReference>
<organism evidence="1 2">
    <name type="scientific">Marchantia polymorpha</name>
    <name type="common">Common liverwort</name>
    <name type="synonym">Marchantia aquatica</name>
    <dbReference type="NCBI Taxonomy" id="3197"/>
    <lineage>
        <taxon>Eukaryota</taxon>
        <taxon>Viridiplantae</taxon>
        <taxon>Streptophyta</taxon>
        <taxon>Embryophyta</taxon>
        <taxon>Marchantiophyta</taxon>
        <taxon>Marchantiopsida</taxon>
        <taxon>Marchantiidae</taxon>
        <taxon>Marchantiales</taxon>
        <taxon>Marchantiaceae</taxon>
        <taxon>Marchantia</taxon>
    </lineage>
</organism>
<sequence length="155" mass="17314">MAGQCRAGLLESVGDEQSWSAKFIKKPLCCVANAKRSAHSAVWQSESFAAEDLTYCASLRDHNDHDRPVREHDLVFRDSFVPLPRSPLPSIPSSSHPIVLTLHPCLPFFLRPSAPTCFPSFPIQFIPFPYLPFLIQLPRLFCFPATTAHSIPKIA</sequence>
<keyword evidence="2" id="KW-1185">Reference proteome</keyword>
<accession>A0A2R6XCB1</accession>
<dbReference type="Proteomes" id="UP000244005">
    <property type="component" value="Unassembled WGS sequence"/>
</dbReference>